<keyword evidence="8" id="KW-0456">Lyase</keyword>
<evidence type="ECO:0000256" key="3">
    <source>
        <dbReference type="ARBA" id="ARBA00001936"/>
    </source>
</evidence>
<dbReference type="GO" id="GO:0000287">
    <property type="term" value="F:magnesium ion binding"/>
    <property type="evidence" value="ECO:0007669"/>
    <property type="project" value="TreeGrafter"/>
</dbReference>
<sequence length="449" mass="47215">MQVVAEQPQLEPAFGAGPGGVTGAHPQGERRVLHFVARLEPHLFVMRVARQQLADGDAVEPVRPQLAVVVEQSQFELREWRRASVGDALLDQQLSTGMGHPGTNQQRTFRTGFPIHAVYSSRGNGRSDIIPSRAGSTMVTLADVHAAAARLDGVALRTPVRTSPVLDELAGRQLVFKCENLQKVGAFKFRGAWNAVASLPEGEAARGVCTHSSGNHAQALALAARMRGIAAHIVMPANVAPLKLRAVESYDAKITLCEPTLAARESALAKVQRETGAVLVHPYDDARVIAGQGTVALELLAQAEVDAIITPIGGGGLLSGTCIAVRGTAPTVALYGTEPTGADDAARSLAAGKFIPQTGPDTICDGLLTSLGELTWPILRDHLASIITVDDDTVRRAMRLLRDELGLLVEPSGAIGFAATLSPGFASDAQRVGVILTGGNVDAAEFFGE</sequence>
<dbReference type="GO" id="GO:0003941">
    <property type="term" value="F:L-serine ammonia-lyase activity"/>
    <property type="evidence" value="ECO:0007669"/>
    <property type="project" value="TreeGrafter"/>
</dbReference>
<evidence type="ECO:0000256" key="9">
    <source>
        <dbReference type="SAM" id="MobiDB-lite"/>
    </source>
</evidence>
<dbReference type="EMBL" id="KF900723">
    <property type="protein sequence ID" value="AIF04914.1"/>
    <property type="molecule type" value="Genomic_DNA"/>
</dbReference>
<accession>A0A075GLZ9</accession>
<keyword evidence="11" id="KW-0413">Isomerase</keyword>
<reference evidence="11" key="1">
    <citation type="journal article" date="2014" name="Genome Biol. Evol.">
        <title>Pangenome evidence for extensive interdomain horizontal transfer affecting lineage core and shell genes in uncultured planktonic thaumarchaeota and euryarchaeota.</title>
        <authorList>
            <person name="Deschamps P."/>
            <person name="Zivanovic Y."/>
            <person name="Moreira D."/>
            <person name="Rodriguez-Valera F."/>
            <person name="Lopez-Garcia P."/>
        </authorList>
    </citation>
    <scope>NUCLEOTIDE SEQUENCE</scope>
</reference>
<evidence type="ECO:0000256" key="2">
    <source>
        <dbReference type="ARBA" id="ARBA00001933"/>
    </source>
</evidence>
<evidence type="ECO:0000256" key="7">
    <source>
        <dbReference type="ARBA" id="ARBA00022898"/>
    </source>
</evidence>
<keyword evidence="7" id="KW-0663">Pyridoxal phosphate</keyword>
<proteinExistence type="inferred from homology"/>
<keyword evidence="6" id="KW-0460">Magnesium</keyword>
<dbReference type="GO" id="GO:0018114">
    <property type="term" value="F:threonine racemase activity"/>
    <property type="evidence" value="ECO:0007669"/>
    <property type="project" value="TreeGrafter"/>
</dbReference>
<evidence type="ECO:0000256" key="5">
    <source>
        <dbReference type="ARBA" id="ARBA00010869"/>
    </source>
</evidence>
<comment type="cofactor">
    <cofactor evidence="1">
        <name>Ca(2+)</name>
        <dbReference type="ChEBI" id="CHEBI:29108"/>
    </cofactor>
</comment>
<dbReference type="GO" id="GO:0030170">
    <property type="term" value="F:pyridoxal phosphate binding"/>
    <property type="evidence" value="ECO:0007669"/>
    <property type="project" value="InterPro"/>
</dbReference>
<name>A0A075GLZ9_9EURY</name>
<evidence type="ECO:0000256" key="6">
    <source>
        <dbReference type="ARBA" id="ARBA00022842"/>
    </source>
</evidence>
<dbReference type="PANTHER" id="PTHR43050">
    <property type="entry name" value="SERINE / THREONINE RACEMASE FAMILY MEMBER"/>
    <property type="match status" value="1"/>
</dbReference>
<dbReference type="GO" id="GO:0030378">
    <property type="term" value="F:serine racemase activity"/>
    <property type="evidence" value="ECO:0007669"/>
    <property type="project" value="UniProtKB-EC"/>
</dbReference>
<comment type="cofactor">
    <cofactor evidence="2">
        <name>pyridoxal 5'-phosphate</name>
        <dbReference type="ChEBI" id="CHEBI:597326"/>
    </cofactor>
</comment>
<evidence type="ECO:0000256" key="8">
    <source>
        <dbReference type="ARBA" id="ARBA00023239"/>
    </source>
</evidence>
<dbReference type="CDD" id="cd01562">
    <property type="entry name" value="Thr-dehyd"/>
    <property type="match status" value="1"/>
</dbReference>
<dbReference type="SUPFAM" id="SSF53686">
    <property type="entry name" value="Tryptophan synthase beta subunit-like PLP-dependent enzymes"/>
    <property type="match status" value="1"/>
</dbReference>
<dbReference type="InterPro" id="IPR036052">
    <property type="entry name" value="TrpB-like_PALP_sf"/>
</dbReference>
<dbReference type="InterPro" id="IPR001926">
    <property type="entry name" value="TrpB-like_PALP"/>
</dbReference>
<dbReference type="PROSITE" id="PS00165">
    <property type="entry name" value="DEHYDRATASE_SER_THR"/>
    <property type="match status" value="1"/>
</dbReference>
<feature type="region of interest" description="Disordered" evidence="9">
    <location>
        <begin position="1"/>
        <end position="26"/>
    </location>
</feature>
<evidence type="ECO:0000259" key="10">
    <source>
        <dbReference type="Pfam" id="PF00291"/>
    </source>
</evidence>
<comment type="cofactor">
    <cofactor evidence="3">
        <name>Mn(2+)</name>
        <dbReference type="ChEBI" id="CHEBI:29035"/>
    </cofactor>
</comment>
<dbReference type="InterPro" id="IPR000634">
    <property type="entry name" value="Ser/Thr_deHydtase_PyrdxlP-BS"/>
</dbReference>
<dbReference type="PANTHER" id="PTHR43050:SF1">
    <property type="entry name" value="SERINE RACEMASE"/>
    <property type="match status" value="1"/>
</dbReference>
<feature type="domain" description="Tryptophan synthase beta chain-like PALP" evidence="10">
    <location>
        <begin position="156"/>
        <end position="438"/>
    </location>
</feature>
<evidence type="ECO:0000313" key="11">
    <source>
        <dbReference type="EMBL" id="AIF04914.1"/>
    </source>
</evidence>
<dbReference type="EC" id="5.1.1.18" evidence="11"/>
<comment type="similarity">
    <text evidence="5">Belongs to the serine/threonine dehydratase family.</text>
</comment>
<organism evidence="11">
    <name type="scientific">uncultured marine group II/III euryarchaeote KM3_177_C07</name>
    <dbReference type="NCBI Taxonomy" id="1457939"/>
    <lineage>
        <taxon>Archaea</taxon>
        <taxon>Methanobacteriati</taxon>
        <taxon>Methanobacteriota</taxon>
        <taxon>environmental samples</taxon>
    </lineage>
</organism>
<gene>
    <name evidence="11" type="primary">SRR</name>
</gene>
<dbReference type="GO" id="GO:0070179">
    <property type="term" value="P:D-serine biosynthetic process"/>
    <property type="evidence" value="ECO:0007669"/>
    <property type="project" value="TreeGrafter"/>
</dbReference>
<dbReference type="FunFam" id="3.40.50.1100:FF:000005">
    <property type="entry name" value="Threonine dehydratase catabolic"/>
    <property type="match status" value="1"/>
</dbReference>
<comment type="cofactor">
    <cofactor evidence="4">
        <name>Mg(2+)</name>
        <dbReference type="ChEBI" id="CHEBI:18420"/>
    </cofactor>
</comment>
<protein>
    <submittedName>
        <fullName evidence="11">Pyridoxal-5'-phosphate-dependent protein beta subunit (SRR)</fullName>
        <ecNumber evidence="11">5.1.1.18</ecNumber>
    </submittedName>
</protein>
<evidence type="ECO:0000256" key="1">
    <source>
        <dbReference type="ARBA" id="ARBA00001913"/>
    </source>
</evidence>
<evidence type="ECO:0000256" key="4">
    <source>
        <dbReference type="ARBA" id="ARBA00001946"/>
    </source>
</evidence>
<dbReference type="GO" id="GO:0005524">
    <property type="term" value="F:ATP binding"/>
    <property type="evidence" value="ECO:0007669"/>
    <property type="project" value="TreeGrafter"/>
</dbReference>
<dbReference type="Gene3D" id="3.40.50.1100">
    <property type="match status" value="2"/>
</dbReference>
<dbReference type="Pfam" id="PF00291">
    <property type="entry name" value="PALP"/>
    <property type="match status" value="1"/>
</dbReference>
<dbReference type="AlphaFoldDB" id="A0A075GLZ9"/>